<dbReference type="AlphaFoldDB" id="A0A4R7B4A0"/>
<dbReference type="PANTHER" id="PTHR48090">
    <property type="entry name" value="UNDECAPRENYL-PHOSPHATE 4-DEOXY-4-FORMAMIDO-L-ARABINOSE TRANSFERASE-RELATED"/>
    <property type="match status" value="1"/>
</dbReference>
<dbReference type="Gene3D" id="3.90.550.10">
    <property type="entry name" value="Spore Coat Polysaccharide Biosynthesis Protein SpsA, Chain A"/>
    <property type="match status" value="1"/>
</dbReference>
<accession>A0A4R7B4A0</accession>
<feature type="domain" description="Glycosyltransferase 2-like" evidence="1">
    <location>
        <begin position="29"/>
        <end position="192"/>
    </location>
</feature>
<evidence type="ECO:0000259" key="1">
    <source>
        <dbReference type="Pfam" id="PF00535"/>
    </source>
</evidence>
<dbReference type="InterPro" id="IPR050256">
    <property type="entry name" value="Glycosyltransferase_2"/>
</dbReference>
<keyword evidence="3" id="KW-1185">Reference proteome</keyword>
<protein>
    <recommendedName>
        <fullName evidence="1">Glycosyltransferase 2-like domain-containing protein</fullName>
    </recommendedName>
</protein>
<dbReference type="Pfam" id="PF00535">
    <property type="entry name" value="Glycos_transf_2"/>
    <property type="match status" value="1"/>
</dbReference>
<dbReference type="CDD" id="cd04179">
    <property type="entry name" value="DPM_DPG-synthase_like"/>
    <property type="match status" value="1"/>
</dbReference>
<dbReference type="InterPro" id="IPR029044">
    <property type="entry name" value="Nucleotide-diphossugar_trans"/>
</dbReference>
<dbReference type="Proteomes" id="UP000295611">
    <property type="component" value="Unassembled WGS sequence"/>
</dbReference>
<proteinExistence type="predicted"/>
<gene>
    <name evidence="2" type="ORF">DFP86_10944</name>
</gene>
<reference evidence="2 3" key="1">
    <citation type="submission" date="2019-03" db="EMBL/GenBank/DDBJ databases">
        <title>Genomic Encyclopedia of Type Strains, Phase III (KMG-III): the genomes of soil and plant-associated and newly described type strains.</title>
        <authorList>
            <person name="Whitman W."/>
        </authorList>
    </citation>
    <scope>NUCLEOTIDE SEQUENCE [LARGE SCALE GENOMIC DNA]</scope>
    <source>
        <strain evidence="2 3">CECT 8976</strain>
    </source>
</reference>
<comment type="caution">
    <text evidence="2">The sequence shown here is derived from an EMBL/GenBank/DDBJ whole genome shotgun (WGS) entry which is preliminary data.</text>
</comment>
<sequence>MFRKLAFQPGKNDLGAMTRMNSPSSTHLVLIPSYNPGPKVIETVRAARHHWQPVWVVVDGSTDGSAQALEALAQQDPGLRVLVLPENRGKGAAVLYGIEQAASLGFSHALCMDSDGQHPADRIPDFMASSQQHPDAMVLGVPVFDASAPSLRVKGRKISNWWANLETLGMGIGDSLFGFRVYPIAPLRQVMHRQRWMRRFDFDPEAVVRLCWHGVRPVNMQAPVKYFQPEEGGVSHFNYWRDNRLLTWMHIRLMLGFVLRLPRLLCRRLNGKH</sequence>
<dbReference type="EMBL" id="SNZP01000009">
    <property type="protein sequence ID" value="TDR77804.1"/>
    <property type="molecule type" value="Genomic_DNA"/>
</dbReference>
<evidence type="ECO:0000313" key="3">
    <source>
        <dbReference type="Proteomes" id="UP000295611"/>
    </source>
</evidence>
<dbReference type="PANTHER" id="PTHR48090:SF7">
    <property type="entry name" value="RFBJ PROTEIN"/>
    <property type="match status" value="1"/>
</dbReference>
<evidence type="ECO:0000313" key="2">
    <source>
        <dbReference type="EMBL" id="TDR77804.1"/>
    </source>
</evidence>
<dbReference type="SUPFAM" id="SSF53448">
    <property type="entry name" value="Nucleotide-diphospho-sugar transferases"/>
    <property type="match status" value="1"/>
</dbReference>
<organism evidence="2 3">
    <name type="scientific">Paludibacterium purpuratum</name>
    <dbReference type="NCBI Taxonomy" id="1144873"/>
    <lineage>
        <taxon>Bacteria</taxon>
        <taxon>Pseudomonadati</taxon>
        <taxon>Pseudomonadota</taxon>
        <taxon>Betaproteobacteria</taxon>
        <taxon>Neisseriales</taxon>
        <taxon>Chromobacteriaceae</taxon>
        <taxon>Paludibacterium</taxon>
    </lineage>
</organism>
<dbReference type="InterPro" id="IPR001173">
    <property type="entry name" value="Glyco_trans_2-like"/>
</dbReference>
<name>A0A4R7B4A0_9NEIS</name>